<feature type="transmembrane region" description="Helical" evidence="1">
    <location>
        <begin position="179"/>
        <end position="207"/>
    </location>
</feature>
<dbReference type="EMBL" id="BMAW01094310">
    <property type="protein sequence ID" value="GFS64796.1"/>
    <property type="molecule type" value="Genomic_DNA"/>
</dbReference>
<dbReference type="OrthoDB" id="5800391at2759"/>
<proteinExistence type="predicted"/>
<feature type="transmembrane region" description="Helical" evidence="1">
    <location>
        <begin position="126"/>
        <end position="143"/>
    </location>
</feature>
<feature type="transmembrane region" description="Helical" evidence="1">
    <location>
        <begin position="274"/>
        <end position="299"/>
    </location>
</feature>
<feature type="transmembrane region" description="Helical" evidence="1">
    <location>
        <begin position="352"/>
        <end position="371"/>
    </location>
</feature>
<gene>
    <name evidence="2" type="primary">AVEN_109247_1</name>
    <name evidence="2" type="ORF">NPIL_121171</name>
</gene>
<sequence>MNRSQSFLENVFAPIMFIFLLMGMETVSCPQSFTENKLCNWIWNLPKLIFKLSLSFVVVLQFFWLFLFSEYKSEWSTLADILLHTSIYISLVQSRQKIQLLQIRLSKISTIFLSVLKWKALKLSSYVYCVFMLGVSITLMISLHNSTIKQSFRHSIRNSTYVPEQMKEYFTIIREISQLTAIAVTSFITIAFTGYYCLVCICLKLFFSEFILKSEALIAQYNYQRILKIYQKLSQLMTFANDFLSYPVFINVLCSMIGLFTFSYTFVFYPQNEYAIYIIILLGIFHYSLSLVLSVILAADCNRTSNLARRTVVSLPGWFPQQYQMLKMLIRQRYKNEFVLTLWKIYVIDESLLVSALGTLVTYGFLVGNMYN</sequence>
<dbReference type="AlphaFoldDB" id="A0A8X6MJT5"/>
<feature type="transmembrane region" description="Helical" evidence="1">
    <location>
        <begin position="243"/>
        <end position="268"/>
    </location>
</feature>
<keyword evidence="1" id="KW-0472">Membrane</keyword>
<protein>
    <submittedName>
        <fullName evidence="2">Uncharacterized protein</fullName>
    </submittedName>
</protein>
<organism evidence="2 3">
    <name type="scientific">Nephila pilipes</name>
    <name type="common">Giant wood spider</name>
    <name type="synonym">Nephila maculata</name>
    <dbReference type="NCBI Taxonomy" id="299642"/>
    <lineage>
        <taxon>Eukaryota</taxon>
        <taxon>Metazoa</taxon>
        <taxon>Ecdysozoa</taxon>
        <taxon>Arthropoda</taxon>
        <taxon>Chelicerata</taxon>
        <taxon>Arachnida</taxon>
        <taxon>Araneae</taxon>
        <taxon>Araneomorphae</taxon>
        <taxon>Entelegynae</taxon>
        <taxon>Araneoidea</taxon>
        <taxon>Nephilidae</taxon>
        <taxon>Nephila</taxon>
    </lineage>
</organism>
<keyword evidence="1" id="KW-1133">Transmembrane helix</keyword>
<name>A0A8X6MJT5_NEPPI</name>
<evidence type="ECO:0000313" key="3">
    <source>
        <dbReference type="Proteomes" id="UP000887013"/>
    </source>
</evidence>
<keyword evidence="1" id="KW-0812">Transmembrane</keyword>
<comment type="caution">
    <text evidence="2">The sequence shown here is derived from an EMBL/GenBank/DDBJ whole genome shotgun (WGS) entry which is preliminary data.</text>
</comment>
<reference evidence="2" key="1">
    <citation type="submission" date="2020-08" db="EMBL/GenBank/DDBJ databases">
        <title>Multicomponent nature underlies the extraordinary mechanical properties of spider dragline silk.</title>
        <authorList>
            <person name="Kono N."/>
            <person name="Nakamura H."/>
            <person name="Mori M."/>
            <person name="Yoshida Y."/>
            <person name="Ohtoshi R."/>
            <person name="Malay A.D."/>
            <person name="Moran D.A.P."/>
            <person name="Tomita M."/>
            <person name="Numata K."/>
            <person name="Arakawa K."/>
        </authorList>
    </citation>
    <scope>NUCLEOTIDE SEQUENCE</scope>
</reference>
<feature type="transmembrane region" description="Helical" evidence="1">
    <location>
        <begin position="7"/>
        <end position="28"/>
    </location>
</feature>
<feature type="transmembrane region" description="Helical" evidence="1">
    <location>
        <begin position="48"/>
        <end position="68"/>
    </location>
</feature>
<evidence type="ECO:0000256" key="1">
    <source>
        <dbReference type="SAM" id="Phobius"/>
    </source>
</evidence>
<evidence type="ECO:0000313" key="2">
    <source>
        <dbReference type="EMBL" id="GFS64796.1"/>
    </source>
</evidence>
<accession>A0A8X6MJT5</accession>
<keyword evidence="3" id="KW-1185">Reference proteome</keyword>
<dbReference type="Proteomes" id="UP000887013">
    <property type="component" value="Unassembled WGS sequence"/>
</dbReference>